<protein>
    <submittedName>
        <fullName evidence="1">Had superfamily</fullName>
    </submittedName>
</protein>
<reference evidence="1 2" key="1">
    <citation type="submission" date="2024-06" db="EMBL/GenBank/DDBJ databases">
        <title>Complete genome of Phlyctema vagabunda strain 19-DSS-EL-015.</title>
        <authorList>
            <person name="Fiorenzani C."/>
        </authorList>
    </citation>
    <scope>NUCLEOTIDE SEQUENCE [LARGE SCALE GENOMIC DNA]</scope>
    <source>
        <strain evidence="1 2">19-DSS-EL-015</strain>
    </source>
</reference>
<dbReference type="InterPro" id="IPR023214">
    <property type="entry name" value="HAD_sf"/>
</dbReference>
<dbReference type="Gene3D" id="3.40.50.1000">
    <property type="entry name" value="HAD superfamily/HAD-like"/>
    <property type="match status" value="3"/>
</dbReference>
<organism evidence="1 2">
    <name type="scientific">Phlyctema vagabunda</name>
    <dbReference type="NCBI Taxonomy" id="108571"/>
    <lineage>
        <taxon>Eukaryota</taxon>
        <taxon>Fungi</taxon>
        <taxon>Dikarya</taxon>
        <taxon>Ascomycota</taxon>
        <taxon>Pezizomycotina</taxon>
        <taxon>Leotiomycetes</taxon>
        <taxon>Helotiales</taxon>
        <taxon>Dermateaceae</taxon>
        <taxon>Phlyctema</taxon>
    </lineage>
</organism>
<dbReference type="Proteomes" id="UP001629113">
    <property type="component" value="Unassembled WGS sequence"/>
</dbReference>
<keyword evidence="2" id="KW-1185">Reference proteome</keyword>
<proteinExistence type="predicted"/>
<dbReference type="Pfam" id="PF13344">
    <property type="entry name" value="Hydrolase_6"/>
    <property type="match status" value="1"/>
</dbReference>
<comment type="caution">
    <text evidence="1">The sequence shown here is derived from an EMBL/GenBank/DDBJ whole genome shotgun (WGS) entry which is preliminary data.</text>
</comment>
<dbReference type="SUPFAM" id="SSF56784">
    <property type="entry name" value="HAD-like"/>
    <property type="match status" value="1"/>
</dbReference>
<gene>
    <name evidence="1" type="ORF">PVAG01_01601</name>
</gene>
<dbReference type="InterPro" id="IPR036412">
    <property type="entry name" value="HAD-like_sf"/>
</dbReference>
<sequence>MLDPHLIRAIEQTIEYKDTARAKVLLEVLHQLQLPNQFRLEPVHNRAAPENSVIFCFDIDGVLVRGATPIPRASETLLLLQKFGVPFIILINGGGLSEADHISRLETRLFLRLDIRHFVQSHTPFLDLVSLYHDKNVLCLGGEHTQKIREVAHGYGFQRLIRDLLLSEKGQLGTTSKLNGNAALPNHGYQQDGQPGLYFCNPDISWPTGYHDLRFAQGAFKAALKGIWAAETDGKAELVSVTTGKPEVTTFKYTEKAFEKYRYDRFGASVHQNKTVYMIDDNRTSGIKGANNFTHEWHSVLVESGVYIAGTKPEVEPITTKRNVQEAVVWGLEEQGWQVSSGAWMWADQVCQAARSIQAIIDASELLRAFESEGSSTSKNNRDE</sequence>
<name>A0ABR4PY75_9HELO</name>
<accession>A0ABR4PY75</accession>
<evidence type="ECO:0000313" key="2">
    <source>
        <dbReference type="Proteomes" id="UP001629113"/>
    </source>
</evidence>
<dbReference type="EMBL" id="JBFCZG010000001">
    <property type="protein sequence ID" value="KAL3428092.1"/>
    <property type="molecule type" value="Genomic_DNA"/>
</dbReference>
<evidence type="ECO:0000313" key="1">
    <source>
        <dbReference type="EMBL" id="KAL3428092.1"/>
    </source>
</evidence>
<dbReference type="InterPro" id="IPR006357">
    <property type="entry name" value="HAD-SF_hydro_IIA"/>
</dbReference>